<dbReference type="Proteomes" id="UP000008065">
    <property type="component" value="Unassembled WGS sequence"/>
</dbReference>
<evidence type="ECO:0000313" key="2">
    <source>
        <dbReference type="Proteomes" id="UP000008065"/>
    </source>
</evidence>
<dbReference type="GeneID" id="20821879"/>
<dbReference type="EMBL" id="GL891305">
    <property type="protein sequence ID" value="EGO56982.1"/>
    <property type="molecule type" value="Genomic_DNA"/>
</dbReference>
<evidence type="ECO:0000313" key="1">
    <source>
        <dbReference type="EMBL" id="EGO56982.1"/>
    </source>
</evidence>
<sequence length="104" mass="11475">MLQQQATLGEEGLVWHRDADVHCLACPLFGITIFFSQLCTIWASLPQRPKARGVVHGPTTEQGPPGVSVGVSELQWVWQKPTSCGYSRYCNRPRPLAWVILGGS</sequence>
<dbReference type="KEGG" id="nte:NEUTE1DRAFT102237"/>
<dbReference type="AlphaFoldDB" id="F8MNL4"/>
<dbReference type="RefSeq" id="XP_009852519.1">
    <property type="nucleotide sequence ID" value="XM_009854217.1"/>
</dbReference>
<proteinExistence type="predicted"/>
<dbReference type="OrthoDB" id="10399445at2759"/>
<accession>F8MNL4</accession>
<dbReference type="VEuPathDB" id="FungiDB:NEUTE1DRAFT_102237"/>
<keyword evidence="2" id="KW-1185">Reference proteome</keyword>
<name>F8MNL4_NEUT8</name>
<gene>
    <name evidence="1" type="ORF">NEUTE1DRAFT_102237</name>
</gene>
<dbReference type="HOGENOM" id="CLU_2250827_0_0_1"/>
<organism evidence="1 2">
    <name type="scientific">Neurospora tetrasperma (strain FGSC 2508 / ATCC MYA-4615 / P0657)</name>
    <dbReference type="NCBI Taxonomy" id="510951"/>
    <lineage>
        <taxon>Eukaryota</taxon>
        <taxon>Fungi</taxon>
        <taxon>Dikarya</taxon>
        <taxon>Ascomycota</taxon>
        <taxon>Pezizomycotina</taxon>
        <taxon>Sordariomycetes</taxon>
        <taxon>Sordariomycetidae</taxon>
        <taxon>Sordariales</taxon>
        <taxon>Sordariaceae</taxon>
        <taxon>Neurospora</taxon>
    </lineage>
</organism>
<reference evidence="2" key="1">
    <citation type="journal article" date="2011" name="Genetics">
        <title>Massive changes in genome architecture accompany the transition to self-fertility in the filamentous fungus Neurospora tetrasperma.</title>
        <authorList>
            <person name="Ellison C.E."/>
            <person name="Stajich J.E."/>
            <person name="Jacobson D.J."/>
            <person name="Natvig D.O."/>
            <person name="Lapidus A."/>
            <person name="Foster B."/>
            <person name="Aerts A."/>
            <person name="Riley R."/>
            <person name="Lindquist E.A."/>
            <person name="Grigoriev I.V."/>
            <person name="Taylor J.W."/>
        </authorList>
    </citation>
    <scope>NUCLEOTIDE SEQUENCE [LARGE SCALE GENOMIC DNA]</scope>
    <source>
        <strain evidence="2">FGSC 2508 / P0657</strain>
    </source>
</reference>
<protein>
    <submittedName>
        <fullName evidence="1">Uncharacterized protein</fullName>
    </submittedName>
</protein>